<proteinExistence type="predicted"/>
<keyword evidence="1" id="KW-0472">Membrane</keyword>
<sequence>MLYVWVSSTIGFLLWVNKGGSMERGEGGVVWFLVLAVFAFGAWWVYKNLMDLIELTMEHGLNWGVVFLGAFIVFVVRAILSR</sequence>
<comment type="caution">
    <text evidence="2">The sequence shown here is derived from an EMBL/GenBank/DDBJ whole genome shotgun (WGS) entry which is preliminary data.</text>
</comment>
<dbReference type="EMBL" id="PFNL01000049">
    <property type="protein sequence ID" value="PIZ47420.1"/>
    <property type="molecule type" value="Genomic_DNA"/>
</dbReference>
<accession>A0A2M7TKQ4</accession>
<feature type="transmembrane region" description="Helical" evidence="1">
    <location>
        <begin position="61"/>
        <end position="80"/>
    </location>
</feature>
<gene>
    <name evidence="2" type="ORF">COY32_01725</name>
</gene>
<organism evidence="2 3">
    <name type="scientific">candidate division WWE3 bacterium CG_4_10_14_0_2_um_filter_41_14</name>
    <dbReference type="NCBI Taxonomy" id="1975072"/>
    <lineage>
        <taxon>Bacteria</taxon>
        <taxon>Katanobacteria</taxon>
    </lineage>
</organism>
<evidence type="ECO:0000256" key="1">
    <source>
        <dbReference type="SAM" id="Phobius"/>
    </source>
</evidence>
<dbReference type="AlphaFoldDB" id="A0A2M7TKQ4"/>
<evidence type="ECO:0000313" key="3">
    <source>
        <dbReference type="Proteomes" id="UP000228920"/>
    </source>
</evidence>
<protein>
    <submittedName>
        <fullName evidence="2">Uncharacterized protein</fullName>
    </submittedName>
</protein>
<feature type="transmembrane region" description="Helical" evidence="1">
    <location>
        <begin position="28"/>
        <end position="46"/>
    </location>
</feature>
<keyword evidence="1" id="KW-1133">Transmembrane helix</keyword>
<evidence type="ECO:0000313" key="2">
    <source>
        <dbReference type="EMBL" id="PIZ47420.1"/>
    </source>
</evidence>
<keyword evidence="1" id="KW-0812">Transmembrane</keyword>
<reference evidence="3" key="1">
    <citation type="submission" date="2017-09" db="EMBL/GenBank/DDBJ databases">
        <title>Depth-based differentiation of microbial function through sediment-hosted aquifers and enrichment of novel symbionts in the deep terrestrial subsurface.</title>
        <authorList>
            <person name="Probst A.J."/>
            <person name="Ladd B."/>
            <person name="Jarett J.K."/>
            <person name="Geller-Mcgrath D.E."/>
            <person name="Sieber C.M.K."/>
            <person name="Emerson J.B."/>
            <person name="Anantharaman K."/>
            <person name="Thomas B.C."/>
            <person name="Malmstrom R."/>
            <person name="Stieglmeier M."/>
            <person name="Klingl A."/>
            <person name="Woyke T."/>
            <person name="Ryan C.M."/>
            <person name="Banfield J.F."/>
        </authorList>
    </citation>
    <scope>NUCLEOTIDE SEQUENCE [LARGE SCALE GENOMIC DNA]</scope>
</reference>
<name>A0A2M7TKQ4_UNCKA</name>
<dbReference type="Proteomes" id="UP000228920">
    <property type="component" value="Unassembled WGS sequence"/>
</dbReference>